<protein>
    <submittedName>
        <fullName evidence="1">Uncharacterized protein</fullName>
    </submittedName>
</protein>
<comment type="caution">
    <text evidence="1">The sequence shown here is derived from an EMBL/GenBank/DDBJ whole genome shotgun (WGS) entry which is preliminary data.</text>
</comment>
<evidence type="ECO:0000313" key="2">
    <source>
        <dbReference type="Proteomes" id="UP001396334"/>
    </source>
</evidence>
<dbReference type="EMBL" id="JBBPBN010000019">
    <property type="protein sequence ID" value="KAK9018342.1"/>
    <property type="molecule type" value="Genomic_DNA"/>
</dbReference>
<reference evidence="1 2" key="1">
    <citation type="journal article" date="2024" name="G3 (Bethesda)">
        <title>Genome assembly of Hibiscus sabdariffa L. provides insights into metabolisms of medicinal natural products.</title>
        <authorList>
            <person name="Kim T."/>
        </authorList>
    </citation>
    <scope>NUCLEOTIDE SEQUENCE [LARGE SCALE GENOMIC DNA]</scope>
    <source>
        <strain evidence="1">TK-2024</strain>
        <tissue evidence="1">Old leaves</tissue>
    </source>
</reference>
<sequence length="150" mass="15789">MILSEIPLEALVEVVLSQEAAVPAVLMVGARAAVNLLEPNLHASHLQSQDQGLLVLALHQGPPLCQDMDFCSKLGIGFWDLVGICFKLHATHMVAEIDLDQDPDLLCPLVETPGARVLKDAALAGVLVGVEAGVGARVYPGRGRLPCGVV</sequence>
<proteinExistence type="predicted"/>
<gene>
    <name evidence="1" type="ORF">V6N11_001318</name>
</gene>
<evidence type="ECO:0000313" key="1">
    <source>
        <dbReference type="EMBL" id="KAK9018342.1"/>
    </source>
</evidence>
<keyword evidence="2" id="KW-1185">Reference proteome</keyword>
<accession>A0ABR2RZF1</accession>
<name>A0ABR2RZF1_9ROSI</name>
<organism evidence="1 2">
    <name type="scientific">Hibiscus sabdariffa</name>
    <name type="common">roselle</name>
    <dbReference type="NCBI Taxonomy" id="183260"/>
    <lineage>
        <taxon>Eukaryota</taxon>
        <taxon>Viridiplantae</taxon>
        <taxon>Streptophyta</taxon>
        <taxon>Embryophyta</taxon>
        <taxon>Tracheophyta</taxon>
        <taxon>Spermatophyta</taxon>
        <taxon>Magnoliopsida</taxon>
        <taxon>eudicotyledons</taxon>
        <taxon>Gunneridae</taxon>
        <taxon>Pentapetalae</taxon>
        <taxon>rosids</taxon>
        <taxon>malvids</taxon>
        <taxon>Malvales</taxon>
        <taxon>Malvaceae</taxon>
        <taxon>Malvoideae</taxon>
        <taxon>Hibiscus</taxon>
    </lineage>
</organism>
<dbReference type="Proteomes" id="UP001396334">
    <property type="component" value="Unassembled WGS sequence"/>
</dbReference>